<dbReference type="STRING" id="927083.DB32_002969"/>
<organism evidence="5 6">
    <name type="scientific">Sandaracinus amylolyticus</name>
    <dbReference type="NCBI Taxonomy" id="927083"/>
    <lineage>
        <taxon>Bacteria</taxon>
        <taxon>Pseudomonadati</taxon>
        <taxon>Myxococcota</taxon>
        <taxon>Polyangia</taxon>
        <taxon>Polyangiales</taxon>
        <taxon>Sandaracinaceae</taxon>
        <taxon>Sandaracinus</taxon>
    </lineage>
</organism>
<dbReference type="InterPro" id="IPR020904">
    <property type="entry name" value="Sc_DH/Rdtase_CS"/>
</dbReference>
<dbReference type="GO" id="GO:0016491">
    <property type="term" value="F:oxidoreductase activity"/>
    <property type="evidence" value="ECO:0007669"/>
    <property type="project" value="UniProtKB-KW"/>
</dbReference>
<gene>
    <name evidence="5" type="ORF">DB32_002969</name>
</gene>
<keyword evidence="2" id="KW-0560">Oxidoreductase</keyword>
<dbReference type="SMART" id="SM00822">
    <property type="entry name" value="PKS_KR"/>
    <property type="match status" value="1"/>
</dbReference>
<evidence type="ECO:0000256" key="2">
    <source>
        <dbReference type="ARBA" id="ARBA00023002"/>
    </source>
</evidence>
<dbReference type="RefSeq" id="WP_053233047.1">
    <property type="nucleotide sequence ID" value="NZ_CP011125.1"/>
</dbReference>
<sequence length="242" mass="24813">MRAVESVIVTGASRGIGRATAERLIASGRRVAAVARDARALDALVAGSGGRAVAIDADLASPDALRTVVPRAIEALGDVDALVSCAGIAKHRPLAAIDEALFDEHVALNVRAPLFLSRDLARHLDARDASGAIVHLASTLALQGVAGTSVYAATKGAIVALARTLAIELAPRVRVSCIAPGAVDTEMIRAPRSEESLRELAALHPVGRIGTADEIAEAAEYLLEARFATGTLLVLDGGLTAA</sequence>
<evidence type="ECO:0000259" key="4">
    <source>
        <dbReference type="SMART" id="SM00822"/>
    </source>
</evidence>
<proteinExistence type="inferred from homology"/>
<evidence type="ECO:0000256" key="3">
    <source>
        <dbReference type="RuleBase" id="RU000363"/>
    </source>
</evidence>
<dbReference type="PANTHER" id="PTHR43639">
    <property type="entry name" value="OXIDOREDUCTASE, SHORT-CHAIN DEHYDROGENASE/REDUCTASE FAMILY (AFU_ORTHOLOGUE AFUA_5G02870)"/>
    <property type="match status" value="1"/>
</dbReference>
<dbReference type="InterPro" id="IPR057326">
    <property type="entry name" value="KR_dom"/>
</dbReference>
<comment type="similarity">
    <text evidence="1 3">Belongs to the short-chain dehydrogenases/reductases (SDR) family.</text>
</comment>
<dbReference type="KEGG" id="samy:DB32_002969"/>
<protein>
    <submittedName>
        <fullName evidence="5">3-oxoacyl-[acyl-carrier protein] reductase</fullName>
    </submittedName>
</protein>
<evidence type="ECO:0000313" key="6">
    <source>
        <dbReference type="Proteomes" id="UP000034883"/>
    </source>
</evidence>
<dbReference type="InterPro" id="IPR036291">
    <property type="entry name" value="NAD(P)-bd_dom_sf"/>
</dbReference>
<dbReference type="Proteomes" id="UP000034883">
    <property type="component" value="Chromosome"/>
</dbReference>
<dbReference type="InterPro" id="IPR002347">
    <property type="entry name" value="SDR_fam"/>
</dbReference>
<dbReference type="PANTHER" id="PTHR43639:SF1">
    <property type="entry name" value="SHORT-CHAIN DEHYDROGENASE_REDUCTASE FAMILY PROTEIN"/>
    <property type="match status" value="1"/>
</dbReference>
<dbReference type="PRINTS" id="PR00081">
    <property type="entry name" value="GDHRDH"/>
</dbReference>
<dbReference type="PRINTS" id="PR00080">
    <property type="entry name" value="SDRFAMILY"/>
</dbReference>
<evidence type="ECO:0000313" key="5">
    <source>
        <dbReference type="EMBL" id="AKF05820.1"/>
    </source>
</evidence>
<dbReference type="EMBL" id="CP011125">
    <property type="protein sequence ID" value="AKF05820.1"/>
    <property type="molecule type" value="Genomic_DNA"/>
</dbReference>
<dbReference type="CDD" id="cd05233">
    <property type="entry name" value="SDR_c"/>
    <property type="match status" value="1"/>
</dbReference>
<dbReference type="AlphaFoldDB" id="A0A0F6YHL1"/>
<dbReference type="Pfam" id="PF00106">
    <property type="entry name" value="adh_short"/>
    <property type="match status" value="1"/>
</dbReference>
<feature type="domain" description="Ketoreductase" evidence="4">
    <location>
        <begin position="5"/>
        <end position="176"/>
    </location>
</feature>
<evidence type="ECO:0000256" key="1">
    <source>
        <dbReference type="ARBA" id="ARBA00006484"/>
    </source>
</evidence>
<reference evidence="5 6" key="1">
    <citation type="submission" date="2015-03" db="EMBL/GenBank/DDBJ databases">
        <title>Genome assembly of Sandaracinus amylolyticus DSM 53668.</title>
        <authorList>
            <person name="Sharma G."/>
            <person name="Subramanian S."/>
        </authorList>
    </citation>
    <scope>NUCLEOTIDE SEQUENCE [LARGE SCALE GENOMIC DNA]</scope>
    <source>
        <strain evidence="5 6">DSM 53668</strain>
    </source>
</reference>
<dbReference type="PROSITE" id="PS00061">
    <property type="entry name" value="ADH_SHORT"/>
    <property type="match status" value="1"/>
</dbReference>
<keyword evidence="6" id="KW-1185">Reference proteome</keyword>
<name>A0A0F6YHL1_9BACT</name>
<dbReference type="Gene3D" id="3.40.50.720">
    <property type="entry name" value="NAD(P)-binding Rossmann-like Domain"/>
    <property type="match status" value="1"/>
</dbReference>
<dbReference type="FunFam" id="3.40.50.720:FF:000084">
    <property type="entry name" value="Short-chain dehydrogenase reductase"/>
    <property type="match status" value="1"/>
</dbReference>
<dbReference type="SUPFAM" id="SSF51735">
    <property type="entry name" value="NAD(P)-binding Rossmann-fold domains"/>
    <property type="match status" value="1"/>
</dbReference>
<accession>A0A0F6YHL1</accession>